<dbReference type="EMBL" id="JBCDNA010000003">
    <property type="protein sequence ID" value="MEL4456699.1"/>
    <property type="molecule type" value="Genomic_DNA"/>
</dbReference>
<evidence type="ECO:0000313" key="1">
    <source>
        <dbReference type="EMBL" id="MEL4456699.1"/>
    </source>
</evidence>
<reference evidence="1 2" key="1">
    <citation type="submission" date="2024-04" db="EMBL/GenBank/DDBJ databases">
        <title>whole genome sequencing of Lutimonas vermicola strain IMCC1616.</title>
        <authorList>
            <person name="Bae S.S."/>
        </authorList>
    </citation>
    <scope>NUCLEOTIDE SEQUENCE [LARGE SCALE GENOMIC DNA]</scope>
    <source>
        <strain evidence="1 2">IMCC1616</strain>
    </source>
</reference>
<organism evidence="1 2">
    <name type="scientific">Lutimonas vermicola</name>
    <dbReference type="NCBI Taxonomy" id="414288"/>
    <lineage>
        <taxon>Bacteria</taxon>
        <taxon>Pseudomonadati</taxon>
        <taxon>Bacteroidota</taxon>
        <taxon>Flavobacteriia</taxon>
        <taxon>Flavobacteriales</taxon>
        <taxon>Flavobacteriaceae</taxon>
        <taxon>Lutimonas</taxon>
    </lineage>
</organism>
<evidence type="ECO:0008006" key="3">
    <source>
        <dbReference type="Google" id="ProtNLM"/>
    </source>
</evidence>
<dbReference type="RefSeq" id="WP_342160866.1">
    <property type="nucleotide sequence ID" value="NZ_JBCDNA010000003.1"/>
</dbReference>
<gene>
    <name evidence="1" type="ORF">AABB81_12395</name>
</gene>
<sequence length="204" mass="23818">MRKLFDISGLFYKIGEFKFRKYLNIKLKNSFKQRPDLMVIMMNPGASKPIDEIDNNDSESEAIPDRTQNQIMKVMIACKLEFARVLNLTDIREPKSNRMFLKAKEIDQKGIPHSIFDPRRKKEFTSLFIKGIPVIFAWGVGKELKDLAEMAIEAIGNDNRIGLNKKDFDWAYYHPLPQAYKKQIEWVDKITKSLLFNSKNEDPL</sequence>
<dbReference type="Proteomes" id="UP001474120">
    <property type="component" value="Unassembled WGS sequence"/>
</dbReference>
<accession>A0ABU9L2R8</accession>
<protein>
    <recommendedName>
        <fullName evidence="3">DUF1643 domain-containing protein</fullName>
    </recommendedName>
</protein>
<name>A0ABU9L2R8_9FLAO</name>
<evidence type="ECO:0000313" key="2">
    <source>
        <dbReference type="Proteomes" id="UP001474120"/>
    </source>
</evidence>
<proteinExistence type="predicted"/>
<keyword evidence="2" id="KW-1185">Reference proteome</keyword>
<comment type="caution">
    <text evidence="1">The sequence shown here is derived from an EMBL/GenBank/DDBJ whole genome shotgun (WGS) entry which is preliminary data.</text>
</comment>